<feature type="compositionally biased region" description="Acidic residues" evidence="1">
    <location>
        <begin position="51"/>
        <end position="62"/>
    </location>
</feature>
<feature type="region of interest" description="Disordered" evidence="1">
    <location>
        <begin position="1"/>
        <end position="139"/>
    </location>
</feature>
<name>A0AAE1D942_9GAST</name>
<gene>
    <name evidence="2" type="ORF">RRG08_014306</name>
</gene>
<evidence type="ECO:0000313" key="2">
    <source>
        <dbReference type="EMBL" id="KAK3761295.1"/>
    </source>
</evidence>
<sequence>MRPSSGRVKARLHAQCQRQKEDKNEEEEDEKNEEEEEDKNKEEKDEKNKEEEEDKNEEEEEDKNEKEEGGRRRGKKEEGEKIEDIVVNELAGAKRRHPPASKQYQHSHCATDKSLATDGKRRRARPPFTGFKFSGWEGE</sequence>
<comment type="caution">
    <text evidence="2">The sequence shown here is derived from an EMBL/GenBank/DDBJ whole genome shotgun (WGS) entry which is preliminary data.</text>
</comment>
<evidence type="ECO:0000256" key="1">
    <source>
        <dbReference type="SAM" id="MobiDB-lite"/>
    </source>
</evidence>
<accession>A0AAE1D942</accession>
<protein>
    <submittedName>
        <fullName evidence="2">Uncharacterized protein</fullName>
    </submittedName>
</protein>
<dbReference type="AlphaFoldDB" id="A0AAE1D942"/>
<reference evidence="2" key="1">
    <citation type="journal article" date="2023" name="G3 (Bethesda)">
        <title>A reference genome for the long-term kleptoplast-retaining sea slug Elysia crispata morphotype clarki.</title>
        <authorList>
            <person name="Eastman K.E."/>
            <person name="Pendleton A.L."/>
            <person name="Shaikh M.A."/>
            <person name="Suttiyut T."/>
            <person name="Ogas R."/>
            <person name="Tomko P."/>
            <person name="Gavelis G."/>
            <person name="Widhalm J.R."/>
            <person name="Wisecaver J.H."/>
        </authorList>
    </citation>
    <scope>NUCLEOTIDE SEQUENCE</scope>
    <source>
        <strain evidence="2">ECLA1</strain>
    </source>
</reference>
<proteinExistence type="predicted"/>
<dbReference type="EMBL" id="JAWDGP010004919">
    <property type="protein sequence ID" value="KAK3761295.1"/>
    <property type="molecule type" value="Genomic_DNA"/>
</dbReference>
<evidence type="ECO:0000313" key="3">
    <source>
        <dbReference type="Proteomes" id="UP001283361"/>
    </source>
</evidence>
<feature type="compositionally biased region" description="Acidic residues" evidence="1">
    <location>
        <begin position="24"/>
        <end position="37"/>
    </location>
</feature>
<feature type="compositionally biased region" description="Basic and acidic residues" evidence="1">
    <location>
        <begin position="63"/>
        <end position="84"/>
    </location>
</feature>
<keyword evidence="3" id="KW-1185">Reference proteome</keyword>
<organism evidence="2 3">
    <name type="scientific">Elysia crispata</name>
    <name type="common">lettuce slug</name>
    <dbReference type="NCBI Taxonomy" id="231223"/>
    <lineage>
        <taxon>Eukaryota</taxon>
        <taxon>Metazoa</taxon>
        <taxon>Spiralia</taxon>
        <taxon>Lophotrochozoa</taxon>
        <taxon>Mollusca</taxon>
        <taxon>Gastropoda</taxon>
        <taxon>Heterobranchia</taxon>
        <taxon>Euthyneura</taxon>
        <taxon>Panpulmonata</taxon>
        <taxon>Sacoglossa</taxon>
        <taxon>Placobranchoidea</taxon>
        <taxon>Plakobranchidae</taxon>
        <taxon>Elysia</taxon>
    </lineage>
</organism>
<feature type="compositionally biased region" description="Basic and acidic residues" evidence="1">
    <location>
        <begin position="38"/>
        <end position="50"/>
    </location>
</feature>
<dbReference type="Proteomes" id="UP001283361">
    <property type="component" value="Unassembled WGS sequence"/>
</dbReference>